<dbReference type="Pfam" id="PF07729">
    <property type="entry name" value="FCD"/>
    <property type="match status" value="1"/>
</dbReference>
<dbReference type="SUPFAM" id="SSF48008">
    <property type="entry name" value="GntR ligand-binding domain-like"/>
    <property type="match status" value="1"/>
</dbReference>
<dbReference type="SMART" id="SM00895">
    <property type="entry name" value="FCD"/>
    <property type="match status" value="1"/>
</dbReference>
<dbReference type="InterPro" id="IPR011711">
    <property type="entry name" value="GntR_C"/>
</dbReference>
<evidence type="ECO:0000313" key="5">
    <source>
        <dbReference type="EMBL" id="AOZ72743.1"/>
    </source>
</evidence>
<dbReference type="PRINTS" id="PR00035">
    <property type="entry name" value="HTHGNTR"/>
</dbReference>
<dbReference type="InterPro" id="IPR036388">
    <property type="entry name" value="WH-like_DNA-bd_sf"/>
</dbReference>
<dbReference type="InterPro" id="IPR036390">
    <property type="entry name" value="WH_DNA-bd_sf"/>
</dbReference>
<proteinExistence type="predicted"/>
<dbReference type="KEGG" id="avu:BK816_05085"/>
<dbReference type="EMBL" id="CP017812">
    <property type="protein sequence ID" value="AOZ72743.1"/>
    <property type="molecule type" value="Genomic_DNA"/>
</dbReference>
<protein>
    <recommendedName>
        <fullName evidence="4">HTH gntR-type domain-containing protein</fullName>
    </recommendedName>
</protein>
<dbReference type="PROSITE" id="PS50949">
    <property type="entry name" value="HTH_GNTR"/>
    <property type="match status" value="1"/>
</dbReference>
<dbReference type="InterPro" id="IPR000524">
    <property type="entry name" value="Tscrpt_reg_HTH_GntR"/>
</dbReference>
<dbReference type="GO" id="GO:0003677">
    <property type="term" value="F:DNA binding"/>
    <property type="evidence" value="ECO:0007669"/>
    <property type="project" value="UniProtKB-KW"/>
</dbReference>
<sequence>MEKTWASRTYVSRSEIVVDEIKNFIIKNKLKPGDSLPSEISLCELFGVSRASVREALKTLSTLDIVQVKHGKGAVVGAMSLQPVAQALAFRAAISPDHNLKVLQEVVQLRRLVDRAMAPIVCARMKGTEQPFLMQLVTEMSEAASLGNLYLEQDRAFHATILEIAGNELVAKLLTSLWEVHMSALPQTAVTKKGNLDTAAAHQKILAAAIAGDEAEYIRQIDHHYDPLEATLNSLVAKVH</sequence>
<reference evidence="5 6" key="1">
    <citation type="submission" date="2016-10" db="EMBL/GenBank/DDBJ databases">
        <title>Actinomyces aegypiusis sp. nov., isolated from the Aegypius monachus in Qinghai Tibet Plateau China.</title>
        <authorList>
            <person name="Wang Y."/>
        </authorList>
    </citation>
    <scope>NUCLEOTIDE SEQUENCE [LARGE SCALE GENOMIC DNA]</scope>
    <source>
        <strain evidence="5 6">VUL4_3</strain>
    </source>
</reference>
<evidence type="ECO:0000256" key="2">
    <source>
        <dbReference type="ARBA" id="ARBA00023125"/>
    </source>
</evidence>
<keyword evidence="3" id="KW-0804">Transcription</keyword>
<dbReference type="Gene3D" id="1.10.10.10">
    <property type="entry name" value="Winged helix-like DNA-binding domain superfamily/Winged helix DNA-binding domain"/>
    <property type="match status" value="1"/>
</dbReference>
<dbReference type="STRING" id="1912795.BK816_05085"/>
<name>A0A1D9MKP1_9ACTO</name>
<dbReference type="PANTHER" id="PTHR43537:SF5">
    <property type="entry name" value="UXU OPERON TRANSCRIPTIONAL REGULATOR"/>
    <property type="match status" value="1"/>
</dbReference>
<evidence type="ECO:0000256" key="3">
    <source>
        <dbReference type="ARBA" id="ARBA00023163"/>
    </source>
</evidence>
<organism evidence="5 6">
    <name type="scientific">Boudabousia tangfeifanii</name>
    <dbReference type="NCBI Taxonomy" id="1912795"/>
    <lineage>
        <taxon>Bacteria</taxon>
        <taxon>Bacillati</taxon>
        <taxon>Actinomycetota</taxon>
        <taxon>Actinomycetes</taxon>
        <taxon>Actinomycetales</taxon>
        <taxon>Actinomycetaceae</taxon>
        <taxon>Boudabousia</taxon>
    </lineage>
</organism>
<dbReference type="Gene3D" id="1.20.120.530">
    <property type="entry name" value="GntR ligand-binding domain-like"/>
    <property type="match status" value="1"/>
</dbReference>
<dbReference type="AlphaFoldDB" id="A0A1D9MKP1"/>
<keyword evidence="1" id="KW-0805">Transcription regulation</keyword>
<evidence type="ECO:0000313" key="6">
    <source>
        <dbReference type="Proteomes" id="UP000176288"/>
    </source>
</evidence>
<dbReference type="SMART" id="SM00345">
    <property type="entry name" value="HTH_GNTR"/>
    <property type="match status" value="1"/>
</dbReference>
<keyword evidence="2" id="KW-0238">DNA-binding</keyword>
<dbReference type="SUPFAM" id="SSF46785">
    <property type="entry name" value="Winged helix' DNA-binding domain"/>
    <property type="match status" value="1"/>
</dbReference>
<evidence type="ECO:0000256" key="1">
    <source>
        <dbReference type="ARBA" id="ARBA00023015"/>
    </source>
</evidence>
<dbReference type="CDD" id="cd07377">
    <property type="entry name" value="WHTH_GntR"/>
    <property type="match status" value="1"/>
</dbReference>
<gene>
    <name evidence="5" type="ORF">BK816_05085</name>
</gene>
<dbReference type="RefSeq" id="WP_071164209.1">
    <property type="nucleotide sequence ID" value="NZ_CP017812.1"/>
</dbReference>
<dbReference type="PANTHER" id="PTHR43537">
    <property type="entry name" value="TRANSCRIPTIONAL REGULATOR, GNTR FAMILY"/>
    <property type="match status" value="1"/>
</dbReference>
<keyword evidence="6" id="KW-1185">Reference proteome</keyword>
<dbReference type="InterPro" id="IPR008920">
    <property type="entry name" value="TF_FadR/GntR_C"/>
</dbReference>
<dbReference type="Proteomes" id="UP000176288">
    <property type="component" value="Chromosome"/>
</dbReference>
<dbReference type="GO" id="GO:0003700">
    <property type="term" value="F:DNA-binding transcription factor activity"/>
    <property type="evidence" value="ECO:0007669"/>
    <property type="project" value="InterPro"/>
</dbReference>
<evidence type="ECO:0000259" key="4">
    <source>
        <dbReference type="PROSITE" id="PS50949"/>
    </source>
</evidence>
<feature type="domain" description="HTH gntR-type" evidence="4">
    <location>
        <begin position="11"/>
        <end position="79"/>
    </location>
</feature>
<dbReference type="Pfam" id="PF00392">
    <property type="entry name" value="GntR"/>
    <property type="match status" value="1"/>
</dbReference>
<accession>A0A1D9MKP1</accession>